<dbReference type="Proteomes" id="UP000287243">
    <property type="component" value="Chromosome"/>
</dbReference>
<dbReference type="PANTHER" id="PTHR47268:SF4">
    <property type="entry name" value="ACYLPHOSPHATASE"/>
    <property type="match status" value="1"/>
</dbReference>
<dbReference type="InterPro" id="IPR036046">
    <property type="entry name" value="Acylphosphatase-like_dom_sf"/>
</dbReference>
<dbReference type="RefSeq" id="WP_128700088.1">
    <property type="nucleotide sequence ID" value="NZ_CP019384.1"/>
</dbReference>
<dbReference type="InterPro" id="IPR020456">
    <property type="entry name" value="Acylphosphatase"/>
</dbReference>
<feature type="domain" description="Acylphosphatase-like" evidence="6">
    <location>
        <begin position="4"/>
        <end position="90"/>
    </location>
</feature>
<organism evidence="7 8">
    <name type="scientific">Velamenicoccus archaeovorus</name>
    <dbReference type="NCBI Taxonomy" id="1930593"/>
    <lineage>
        <taxon>Bacteria</taxon>
        <taxon>Pseudomonadati</taxon>
        <taxon>Candidatus Omnitrophota</taxon>
        <taxon>Candidatus Velamenicoccus</taxon>
    </lineage>
</organism>
<gene>
    <name evidence="7" type="ORF">BU251_05865</name>
</gene>
<evidence type="ECO:0000256" key="5">
    <source>
        <dbReference type="RuleBase" id="RU004168"/>
    </source>
</evidence>
<evidence type="ECO:0000313" key="7">
    <source>
        <dbReference type="EMBL" id="QAT18032.1"/>
    </source>
</evidence>
<evidence type="ECO:0000256" key="2">
    <source>
        <dbReference type="ARBA" id="ARBA00012150"/>
    </source>
</evidence>
<dbReference type="Gene3D" id="3.30.70.100">
    <property type="match status" value="1"/>
</dbReference>
<name>A0A410P7C4_VELA1</name>
<evidence type="ECO:0000256" key="3">
    <source>
        <dbReference type="ARBA" id="ARBA00047645"/>
    </source>
</evidence>
<comment type="catalytic activity">
    <reaction evidence="3 4">
        <text>an acyl phosphate + H2O = a carboxylate + phosphate + H(+)</text>
        <dbReference type="Rhea" id="RHEA:14965"/>
        <dbReference type="ChEBI" id="CHEBI:15377"/>
        <dbReference type="ChEBI" id="CHEBI:15378"/>
        <dbReference type="ChEBI" id="CHEBI:29067"/>
        <dbReference type="ChEBI" id="CHEBI:43474"/>
        <dbReference type="ChEBI" id="CHEBI:59918"/>
        <dbReference type="EC" id="3.6.1.7"/>
    </reaction>
</comment>
<dbReference type="InterPro" id="IPR001792">
    <property type="entry name" value="Acylphosphatase-like_dom"/>
</dbReference>
<dbReference type="AlphaFoldDB" id="A0A410P7C4"/>
<protein>
    <recommendedName>
        <fullName evidence="2 4">acylphosphatase</fullName>
        <ecNumber evidence="2 4">3.6.1.7</ecNumber>
    </recommendedName>
</protein>
<dbReference type="OrthoDB" id="9808093at2"/>
<dbReference type="GO" id="GO:0003998">
    <property type="term" value="F:acylphosphatase activity"/>
    <property type="evidence" value="ECO:0007669"/>
    <property type="project" value="UniProtKB-EC"/>
</dbReference>
<dbReference type="SUPFAM" id="SSF54975">
    <property type="entry name" value="Acylphosphatase/BLUF domain-like"/>
    <property type="match status" value="1"/>
</dbReference>
<dbReference type="KEGG" id="vai:BU251_05865"/>
<evidence type="ECO:0000256" key="4">
    <source>
        <dbReference type="PROSITE-ProRule" id="PRU00520"/>
    </source>
</evidence>
<keyword evidence="8" id="KW-1185">Reference proteome</keyword>
<evidence type="ECO:0000313" key="8">
    <source>
        <dbReference type="Proteomes" id="UP000287243"/>
    </source>
</evidence>
<evidence type="ECO:0000256" key="1">
    <source>
        <dbReference type="ARBA" id="ARBA00005614"/>
    </source>
</evidence>
<dbReference type="Pfam" id="PF00708">
    <property type="entry name" value="Acylphosphatase"/>
    <property type="match status" value="1"/>
</dbReference>
<feature type="active site" evidence="4">
    <location>
        <position position="37"/>
    </location>
</feature>
<sequence>MTKRLHAIFRGQVQGIGFRYTARSLAQPSHIAGWVKNLSSGDVEIVAEADEELLKDFLRHIEDHLSGYISDKTVDWQSATGEFKGFEIAF</sequence>
<dbReference type="PROSITE" id="PS51160">
    <property type="entry name" value="ACYLPHOSPHATASE_3"/>
    <property type="match status" value="1"/>
</dbReference>
<evidence type="ECO:0000259" key="6">
    <source>
        <dbReference type="PROSITE" id="PS51160"/>
    </source>
</evidence>
<feature type="active site" evidence="4">
    <location>
        <position position="19"/>
    </location>
</feature>
<keyword evidence="4 7" id="KW-0378">Hydrolase</keyword>
<dbReference type="PANTHER" id="PTHR47268">
    <property type="entry name" value="ACYLPHOSPHATASE"/>
    <property type="match status" value="1"/>
</dbReference>
<dbReference type="EC" id="3.6.1.7" evidence="2 4"/>
<dbReference type="EMBL" id="CP019384">
    <property type="protein sequence ID" value="QAT18032.1"/>
    <property type="molecule type" value="Genomic_DNA"/>
</dbReference>
<comment type="similarity">
    <text evidence="1 5">Belongs to the acylphosphatase family.</text>
</comment>
<proteinExistence type="inferred from homology"/>
<reference evidence="7 8" key="1">
    <citation type="submission" date="2017-01" db="EMBL/GenBank/DDBJ databases">
        <title>First insights into the biology of 'candidatus Vampirococcus archaeovorus'.</title>
        <authorList>
            <person name="Kizina J."/>
            <person name="Jordan S."/>
            <person name="Stueber K."/>
            <person name="Reinhardt R."/>
            <person name="Harder J."/>
        </authorList>
    </citation>
    <scope>NUCLEOTIDE SEQUENCE [LARGE SCALE GENOMIC DNA]</scope>
    <source>
        <strain evidence="7 8">LiM</strain>
    </source>
</reference>
<accession>A0A410P7C4</accession>